<dbReference type="AlphaFoldDB" id="A0A1V4HVM0"/>
<dbReference type="EMBL" id="MWPQ01000054">
    <property type="protein sequence ID" value="OPH81885.1"/>
    <property type="molecule type" value="Genomic_DNA"/>
</dbReference>
<evidence type="ECO:0008006" key="11">
    <source>
        <dbReference type="Google" id="ProtNLM"/>
    </source>
</evidence>
<dbReference type="Pfam" id="PF00420">
    <property type="entry name" value="Oxidored_q2"/>
    <property type="match status" value="1"/>
</dbReference>
<feature type="transmembrane region" description="Helical" evidence="8">
    <location>
        <begin position="66"/>
        <end position="90"/>
    </location>
</feature>
<dbReference type="GO" id="GO:0005886">
    <property type="term" value="C:plasma membrane"/>
    <property type="evidence" value="ECO:0007669"/>
    <property type="project" value="UniProtKB-SubCell"/>
</dbReference>
<feature type="transmembrane region" description="Helical" evidence="8">
    <location>
        <begin position="35"/>
        <end position="54"/>
    </location>
</feature>
<dbReference type="PANTHER" id="PTHR34583:SF2">
    <property type="entry name" value="ANTIPORTER SUBUNIT MNHC2-RELATED"/>
    <property type="match status" value="1"/>
</dbReference>
<comment type="similarity">
    <text evidence="2">Belongs to the CPA3 antiporters (TC 2.A.63) subunit C family.</text>
</comment>
<dbReference type="OrthoDB" id="9799219at2"/>
<sequence>MSAVTVFGLCAAAAVGLGLYGLITNPQPLRKIIAFNLLGSGVFLLFGIVGRRGAAASIGSDPVPQALVITGVVVAFSATALAIALLLRLFQTTGSTTLRIGASPGEAPTRPVADAASRPCA</sequence>
<protein>
    <recommendedName>
        <fullName evidence="11">Na+/H+ antiporter subunit C</fullName>
    </recommendedName>
</protein>
<feature type="transmembrane region" description="Helical" evidence="8">
    <location>
        <begin position="6"/>
        <end position="23"/>
    </location>
</feature>
<evidence type="ECO:0000256" key="5">
    <source>
        <dbReference type="ARBA" id="ARBA00022989"/>
    </source>
</evidence>
<evidence type="ECO:0000256" key="1">
    <source>
        <dbReference type="ARBA" id="ARBA00004651"/>
    </source>
</evidence>
<keyword evidence="6 8" id="KW-0472">Membrane</keyword>
<reference evidence="9 10" key="1">
    <citation type="submission" date="2017-02" db="EMBL/GenBank/DDBJ databases">
        <title>Genome sequence of the nitrite-oxidizing bacterium Nitrobacter vulgaris strain Ab1.</title>
        <authorList>
            <person name="Mellbye B.L."/>
            <person name="Davis E.W."/>
            <person name="Spieck E."/>
            <person name="Chang J.H."/>
            <person name="Bottomley P.J."/>
            <person name="Sayavedra-Soto L.A."/>
        </authorList>
    </citation>
    <scope>NUCLEOTIDE SEQUENCE [LARGE SCALE GENOMIC DNA]</scope>
    <source>
        <strain evidence="9 10">Ab1</strain>
    </source>
</reference>
<organism evidence="9 10">
    <name type="scientific">Nitrobacter vulgaris</name>
    <dbReference type="NCBI Taxonomy" id="29421"/>
    <lineage>
        <taxon>Bacteria</taxon>
        <taxon>Pseudomonadati</taxon>
        <taxon>Pseudomonadota</taxon>
        <taxon>Alphaproteobacteria</taxon>
        <taxon>Hyphomicrobiales</taxon>
        <taxon>Nitrobacteraceae</taxon>
        <taxon>Nitrobacter</taxon>
    </lineage>
</organism>
<evidence type="ECO:0000256" key="8">
    <source>
        <dbReference type="SAM" id="Phobius"/>
    </source>
</evidence>
<dbReference type="PANTHER" id="PTHR34583">
    <property type="entry name" value="ANTIPORTER SUBUNIT MNHC2-RELATED"/>
    <property type="match status" value="1"/>
</dbReference>
<proteinExistence type="inferred from homology"/>
<gene>
    <name evidence="9" type="ORF">B2M20_15580</name>
</gene>
<name>A0A1V4HVM0_NITVU</name>
<dbReference type="InterPro" id="IPR039428">
    <property type="entry name" value="NUOK/Mnh_C1-like"/>
</dbReference>
<feature type="region of interest" description="Disordered" evidence="7">
    <location>
        <begin position="101"/>
        <end position="121"/>
    </location>
</feature>
<keyword evidence="3" id="KW-1003">Cell membrane</keyword>
<evidence type="ECO:0000256" key="7">
    <source>
        <dbReference type="SAM" id="MobiDB-lite"/>
    </source>
</evidence>
<evidence type="ECO:0000256" key="3">
    <source>
        <dbReference type="ARBA" id="ARBA00022475"/>
    </source>
</evidence>
<dbReference type="STRING" id="29421.B2M20_15580"/>
<dbReference type="RefSeq" id="WP_079447946.1">
    <property type="nucleotide sequence ID" value="NZ_JAVDPZ010000039.1"/>
</dbReference>
<keyword evidence="10" id="KW-1185">Reference proteome</keyword>
<evidence type="ECO:0000256" key="6">
    <source>
        <dbReference type="ARBA" id="ARBA00023136"/>
    </source>
</evidence>
<evidence type="ECO:0000256" key="4">
    <source>
        <dbReference type="ARBA" id="ARBA00022692"/>
    </source>
</evidence>
<dbReference type="Proteomes" id="UP000189940">
    <property type="component" value="Unassembled WGS sequence"/>
</dbReference>
<dbReference type="InterPro" id="IPR050601">
    <property type="entry name" value="CPA3_antiporter_subunitC"/>
</dbReference>
<evidence type="ECO:0000256" key="2">
    <source>
        <dbReference type="ARBA" id="ARBA00010388"/>
    </source>
</evidence>
<comment type="caution">
    <text evidence="9">The sequence shown here is derived from an EMBL/GenBank/DDBJ whole genome shotgun (WGS) entry which is preliminary data.</text>
</comment>
<dbReference type="Gene3D" id="1.10.287.3510">
    <property type="match status" value="1"/>
</dbReference>
<evidence type="ECO:0000313" key="9">
    <source>
        <dbReference type="EMBL" id="OPH81885.1"/>
    </source>
</evidence>
<evidence type="ECO:0000313" key="10">
    <source>
        <dbReference type="Proteomes" id="UP000189940"/>
    </source>
</evidence>
<keyword evidence="4 8" id="KW-0812">Transmembrane</keyword>
<comment type="subcellular location">
    <subcellularLocation>
        <location evidence="1">Cell membrane</location>
        <topology evidence="1">Multi-pass membrane protein</topology>
    </subcellularLocation>
</comment>
<accession>A0A1V4HVM0</accession>
<keyword evidence="5 8" id="KW-1133">Transmembrane helix</keyword>